<dbReference type="Gene3D" id="3.40.50.2000">
    <property type="entry name" value="Glycogen Phosphorylase B"/>
    <property type="match status" value="2"/>
</dbReference>
<dbReference type="AlphaFoldDB" id="A0A381JA44"/>
<evidence type="ECO:0000313" key="4">
    <source>
        <dbReference type="Proteomes" id="UP000254664"/>
    </source>
</evidence>
<dbReference type="EMBL" id="UFWZ01000001">
    <property type="protein sequence ID" value="SUY47242.1"/>
    <property type="molecule type" value="Genomic_DNA"/>
</dbReference>
<keyword evidence="3" id="KW-0808">Transferase</keyword>
<dbReference type="InterPro" id="IPR001296">
    <property type="entry name" value="Glyco_trans_1"/>
</dbReference>
<proteinExistence type="predicted"/>
<name>A0A381JA44_9CLOT</name>
<dbReference type="PANTHER" id="PTHR12526">
    <property type="entry name" value="GLYCOSYLTRANSFERASE"/>
    <property type="match status" value="1"/>
</dbReference>
<dbReference type="OrthoDB" id="3199616at2"/>
<dbReference type="InterPro" id="IPR028098">
    <property type="entry name" value="Glyco_trans_4-like_N"/>
</dbReference>
<reference evidence="3 4" key="1">
    <citation type="submission" date="2018-06" db="EMBL/GenBank/DDBJ databases">
        <authorList>
            <consortium name="Pathogen Informatics"/>
            <person name="Doyle S."/>
        </authorList>
    </citation>
    <scope>NUCLEOTIDE SEQUENCE [LARGE SCALE GENOMIC DNA]</scope>
    <source>
        <strain evidence="3 4">NCTC9836</strain>
    </source>
</reference>
<evidence type="ECO:0000259" key="2">
    <source>
        <dbReference type="Pfam" id="PF13439"/>
    </source>
</evidence>
<dbReference type="SUPFAM" id="SSF53756">
    <property type="entry name" value="UDP-Glycosyltransferase/glycogen phosphorylase"/>
    <property type="match status" value="1"/>
</dbReference>
<protein>
    <submittedName>
        <fullName evidence="3">Glycosyltransferase</fullName>
    </submittedName>
</protein>
<dbReference type="PANTHER" id="PTHR12526:SF630">
    <property type="entry name" value="GLYCOSYLTRANSFERASE"/>
    <property type="match status" value="1"/>
</dbReference>
<dbReference type="CDD" id="cd03808">
    <property type="entry name" value="GT4_CapM-like"/>
    <property type="match status" value="1"/>
</dbReference>
<sequence length="362" mass="41094">MKKLAYVITQSEMGGAQKNILLLCQGLKSSYDITVYSGSGGDMIGILEGMNIKHKSIPNMVREISPINDYKAYKYLKKEFLKEKFDIVHSHSSKAGVLAREAAKRAMVNNIVYTAHGFVFNEPMSKLKQTIYKIAEKREAKFSDNIICVDPKDITIAKDLGIIPKRELAYIPNGISFESDNNNMTLKESDTFTFGLVANFYETKGHRYLIKAFKEVLKTYPKSELILIGEGILKKEMISLSDEEDRIKFLGYKKNGGELIKGFNCFTLSSVKEGFPFVILETIKQKVPIISTDVGAIRDILKNGKYGIVIEKASIKEMQKAMEYVINNYEEAKNKSIMAYNYCKKVYSLENMIDLTKKIYEN</sequence>
<dbReference type="Pfam" id="PF13439">
    <property type="entry name" value="Glyco_transf_4"/>
    <property type="match status" value="1"/>
</dbReference>
<feature type="domain" description="Glycosyl transferase family 1" evidence="1">
    <location>
        <begin position="186"/>
        <end position="334"/>
    </location>
</feature>
<dbReference type="Proteomes" id="UP000254664">
    <property type="component" value="Unassembled WGS sequence"/>
</dbReference>
<dbReference type="RefSeq" id="WP_115641218.1">
    <property type="nucleotide sequence ID" value="NZ_UFWZ01000001.1"/>
</dbReference>
<organism evidence="3 4">
    <name type="scientific">Clostridium putrefaciens</name>
    <dbReference type="NCBI Taxonomy" id="99675"/>
    <lineage>
        <taxon>Bacteria</taxon>
        <taxon>Bacillati</taxon>
        <taxon>Bacillota</taxon>
        <taxon>Clostridia</taxon>
        <taxon>Eubacteriales</taxon>
        <taxon>Clostridiaceae</taxon>
        <taxon>Clostridium</taxon>
    </lineage>
</organism>
<dbReference type="GO" id="GO:0016757">
    <property type="term" value="F:glycosyltransferase activity"/>
    <property type="evidence" value="ECO:0007669"/>
    <property type="project" value="InterPro"/>
</dbReference>
<feature type="domain" description="Glycosyltransferase subfamily 4-like N-terminal" evidence="2">
    <location>
        <begin position="13"/>
        <end position="176"/>
    </location>
</feature>
<keyword evidence="4" id="KW-1185">Reference proteome</keyword>
<evidence type="ECO:0000313" key="3">
    <source>
        <dbReference type="EMBL" id="SUY47242.1"/>
    </source>
</evidence>
<gene>
    <name evidence="3" type="ORF">NCTC9836_01570</name>
</gene>
<evidence type="ECO:0000259" key="1">
    <source>
        <dbReference type="Pfam" id="PF00534"/>
    </source>
</evidence>
<accession>A0A381JA44</accession>
<dbReference type="Pfam" id="PF00534">
    <property type="entry name" value="Glycos_transf_1"/>
    <property type="match status" value="1"/>
</dbReference>